<protein>
    <recommendedName>
        <fullName evidence="6">SWIM-type domain-containing protein</fullName>
    </recommendedName>
</protein>
<evidence type="ECO:0000256" key="1">
    <source>
        <dbReference type="ARBA" id="ARBA00022723"/>
    </source>
</evidence>
<feature type="region of interest" description="Disordered" evidence="5">
    <location>
        <begin position="201"/>
        <end position="220"/>
    </location>
</feature>
<name>A0A811P9D6_9POAL</name>
<feature type="domain" description="SWIM-type" evidence="6">
    <location>
        <begin position="120"/>
        <end position="152"/>
    </location>
</feature>
<dbReference type="InterPro" id="IPR006564">
    <property type="entry name" value="Znf_PMZ"/>
</dbReference>
<dbReference type="PANTHER" id="PTHR31973">
    <property type="entry name" value="POLYPROTEIN, PUTATIVE-RELATED"/>
    <property type="match status" value="1"/>
</dbReference>
<evidence type="ECO:0000259" key="6">
    <source>
        <dbReference type="PROSITE" id="PS50966"/>
    </source>
</evidence>
<feature type="compositionally biased region" description="Basic residues" evidence="5">
    <location>
        <begin position="249"/>
        <end position="265"/>
    </location>
</feature>
<gene>
    <name evidence="7" type="ORF">NCGR_LOCUS24507</name>
</gene>
<dbReference type="PANTHER" id="PTHR31973:SF195">
    <property type="entry name" value="MUDR FAMILY TRANSPOSASE"/>
    <property type="match status" value="1"/>
</dbReference>
<feature type="region of interest" description="Disordered" evidence="5">
    <location>
        <begin position="240"/>
        <end position="335"/>
    </location>
</feature>
<keyword evidence="1" id="KW-0479">Metal-binding</keyword>
<dbReference type="EMBL" id="CAJGYO010000006">
    <property type="protein sequence ID" value="CAD6236673.1"/>
    <property type="molecule type" value="Genomic_DNA"/>
</dbReference>
<organism evidence="7 8">
    <name type="scientific">Miscanthus lutarioriparius</name>
    <dbReference type="NCBI Taxonomy" id="422564"/>
    <lineage>
        <taxon>Eukaryota</taxon>
        <taxon>Viridiplantae</taxon>
        <taxon>Streptophyta</taxon>
        <taxon>Embryophyta</taxon>
        <taxon>Tracheophyta</taxon>
        <taxon>Spermatophyta</taxon>
        <taxon>Magnoliopsida</taxon>
        <taxon>Liliopsida</taxon>
        <taxon>Poales</taxon>
        <taxon>Poaceae</taxon>
        <taxon>PACMAD clade</taxon>
        <taxon>Panicoideae</taxon>
        <taxon>Andropogonodae</taxon>
        <taxon>Andropogoneae</taxon>
        <taxon>Saccharinae</taxon>
        <taxon>Miscanthus</taxon>
    </lineage>
</organism>
<evidence type="ECO:0000256" key="3">
    <source>
        <dbReference type="ARBA" id="ARBA00022833"/>
    </source>
</evidence>
<dbReference type="PROSITE" id="PS50966">
    <property type="entry name" value="ZF_SWIM"/>
    <property type="match status" value="1"/>
</dbReference>
<dbReference type="AlphaFoldDB" id="A0A811P9D6"/>
<keyword evidence="3" id="KW-0862">Zinc</keyword>
<dbReference type="Pfam" id="PF04434">
    <property type="entry name" value="SWIM"/>
    <property type="match status" value="1"/>
</dbReference>
<reference evidence="7" key="1">
    <citation type="submission" date="2020-10" db="EMBL/GenBank/DDBJ databases">
        <authorList>
            <person name="Han B."/>
            <person name="Lu T."/>
            <person name="Zhao Q."/>
            <person name="Huang X."/>
            <person name="Zhao Y."/>
        </authorList>
    </citation>
    <scope>NUCLEOTIDE SEQUENCE</scope>
</reference>
<proteinExistence type="predicted"/>
<sequence length="400" mass="44370">MVLSPCPPWNITVLQGQSGFKEEIKCDFINNNLAESWNAWIQAHKDLPLDILADAIRHKTMVLFEKRRKISKALKGFILPAIIHQLNAASKGLNHLKETKGGPNQAEVIVMYNDEVVKRHVVYLDQHECTCREWQVSGKPCPHALAVITTERQPNMEQYVDVAYSVHKFQAAYAGMIPVITDKSQWPVVEKGFKLLPPIGKKRGLGRQRKKRVKGCLERSGKATRQVTCKGCGELGHRRTSWRCPLSGTKKRKRTRKTKTKKGPKKGADREYEPAPASETAAAPPEPSPAPPAEAAPEPSPAPPAEAAPSPRTPRTRAAVAREREAEEAAAAARRLNLEAPQPLEMIIPEAESLPNPAPAKKMTPRRKQLATKTELAMFVSCMRTELAMVVKSISVVLQR</sequence>
<feature type="compositionally biased region" description="Low complexity" evidence="5">
    <location>
        <begin position="274"/>
        <end position="283"/>
    </location>
</feature>
<feature type="compositionally biased region" description="Pro residues" evidence="5">
    <location>
        <begin position="284"/>
        <end position="306"/>
    </location>
</feature>
<evidence type="ECO:0000256" key="5">
    <source>
        <dbReference type="SAM" id="MobiDB-lite"/>
    </source>
</evidence>
<comment type="caution">
    <text evidence="7">The sequence shown here is derived from an EMBL/GenBank/DDBJ whole genome shotgun (WGS) entry which is preliminary data.</text>
</comment>
<dbReference type="InterPro" id="IPR007527">
    <property type="entry name" value="Znf_SWIM"/>
</dbReference>
<keyword evidence="8" id="KW-1185">Reference proteome</keyword>
<evidence type="ECO:0000313" key="7">
    <source>
        <dbReference type="EMBL" id="CAD6236673.1"/>
    </source>
</evidence>
<dbReference type="GO" id="GO:0008270">
    <property type="term" value="F:zinc ion binding"/>
    <property type="evidence" value="ECO:0007669"/>
    <property type="project" value="UniProtKB-KW"/>
</dbReference>
<evidence type="ECO:0000256" key="4">
    <source>
        <dbReference type="PROSITE-ProRule" id="PRU00325"/>
    </source>
</evidence>
<evidence type="ECO:0000256" key="2">
    <source>
        <dbReference type="ARBA" id="ARBA00022771"/>
    </source>
</evidence>
<keyword evidence="2 4" id="KW-0863">Zinc-finger</keyword>
<dbReference type="Proteomes" id="UP000604825">
    <property type="component" value="Unassembled WGS sequence"/>
</dbReference>
<accession>A0A811P9D6</accession>
<dbReference type="OrthoDB" id="786266at2759"/>
<feature type="compositionally biased region" description="Basic residues" evidence="5">
    <location>
        <begin position="201"/>
        <end position="214"/>
    </location>
</feature>
<evidence type="ECO:0000313" key="8">
    <source>
        <dbReference type="Proteomes" id="UP000604825"/>
    </source>
</evidence>
<dbReference type="SMART" id="SM00575">
    <property type="entry name" value="ZnF_PMZ"/>
    <property type="match status" value="1"/>
</dbReference>